<dbReference type="InterPro" id="IPR013083">
    <property type="entry name" value="Znf_RING/FYVE/PHD"/>
</dbReference>
<evidence type="ECO:0000256" key="2">
    <source>
        <dbReference type="ARBA" id="ARBA00012483"/>
    </source>
</evidence>
<dbReference type="Proteomes" id="UP000006038">
    <property type="component" value="Chromosome 11"/>
</dbReference>
<keyword evidence="8" id="KW-0812">Transmembrane</keyword>
<feature type="transmembrane region" description="Helical" evidence="8">
    <location>
        <begin position="24"/>
        <end position="44"/>
    </location>
</feature>
<dbReference type="OMA" id="GWREASC"/>
<organism evidence="10">
    <name type="scientific">Oryza brachyantha</name>
    <name type="common">malo sina</name>
    <dbReference type="NCBI Taxonomy" id="4533"/>
    <lineage>
        <taxon>Eukaryota</taxon>
        <taxon>Viridiplantae</taxon>
        <taxon>Streptophyta</taxon>
        <taxon>Embryophyta</taxon>
        <taxon>Tracheophyta</taxon>
        <taxon>Spermatophyta</taxon>
        <taxon>Magnoliopsida</taxon>
        <taxon>Liliopsida</taxon>
        <taxon>Poales</taxon>
        <taxon>Poaceae</taxon>
        <taxon>BOP clade</taxon>
        <taxon>Oryzoideae</taxon>
        <taxon>Oryzeae</taxon>
        <taxon>Oryzinae</taxon>
        <taxon>Oryza</taxon>
    </lineage>
</organism>
<dbReference type="RefSeq" id="XP_006663685.1">
    <property type="nucleotide sequence ID" value="XM_006663622.3"/>
</dbReference>
<evidence type="ECO:0000256" key="4">
    <source>
        <dbReference type="ARBA" id="ARBA00022771"/>
    </source>
</evidence>
<feature type="domain" description="RING-type" evidence="9">
    <location>
        <begin position="121"/>
        <end position="165"/>
    </location>
</feature>
<dbReference type="GO" id="GO:0008270">
    <property type="term" value="F:zinc ion binding"/>
    <property type="evidence" value="ECO:0007669"/>
    <property type="project" value="UniProtKB-KW"/>
</dbReference>
<dbReference type="GeneID" id="102704294"/>
<keyword evidence="11" id="KW-1185">Reference proteome</keyword>
<reference evidence="10" key="2">
    <citation type="submission" date="2013-04" db="UniProtKB">
        <authorList>
            <consortium name="EnsemblPlants"/>
        </authorList>
    </citation>
    <scope>IDENTIFICATION</scope>
</reference>
<evidence type="ECO:0000256" key="6">
    <source>
        <dbReference type="ARBA" id="ARBA00024209"/>
    </source>
</evidence>
<dbReference type="PANTHER" id="PTHR14155:SF627">
    <property type="entry name" value="OS06G0192800 PROTEIN"/>
    <property type="match status" value="1"/>
</dbReference>
<dbReference type="AlphaFoldDB" id="J3NAF3"/>
<dbReference type="OrthoDB" id="656255at2759"/>
<keyword evidence="5" id="KW-0862">Zinc</keyword>
<comment type="catalytic activity">
    <reaction evidence="1">
        <text>S-ubiquitinyl-[E2 ubiquitin-conjugating enzyme]-L-cysteine + [acceptor protein]-L-lysine = [E2 ubiquitin-conjugating enzyme]-L-cysteine + N(6)-ubiquitinyl-[acceptor protein]-L-lysine.</text>
        <dbReference type="EC" id="2.3.2.27"/>
    </reaction>
</comment>
<dbReference type="SUPFAM" id="SSF57850">
    <property type="entry name" value="RING/U-box"/>
    <property type="match status" value="1"/>
</dbReference>
<dbReference type="GO" id="GO:0016567">
    <property type="term" value="P:protein ubiquitination"/>
    <property type="evidence" value="ECO:0007669"/>
    <property type="project" value="UniProtKB-UniPathway"/>
</dbReference>
<dbReference type="GO" id="GO:0061630">
    <property type="term" value="F:ubiquitin protein ligase activity"/>
    <property type="evidence" value="ECO:0007669"/>
    <property type="project" value="UniProtKB-EC"/>
</dbReference>
<comment type="similarity">
    <text evidence="6">Belongs to the RING-type zinc finger family. ATL subfamily.</text>
</comment>
<dbReference type="PROSITE" id="PS50089">
    <property type="entry name" value="ZF_RING_2"/>
    <property type="match status" value="1"/>
</dbReference>
<dbReference type="UniPathway" id="UPA00143"/>
<dbReference type="eggNOG" id="KOG0800">
    <property type="taxonomic scope" value="Eukaryota"/>
</dbReference>
<dbReference type="Gene3D" id="3.30.40.10">
    <property type="entry name" value="Zinc/RING finger domain, C3HC4 (zinc finger)"/>
    <property type="match status" value="1"/>
</dbReference>
<proteinExistence type="inferred from homology"/>
<evidence type="ECO:0000256" key="7">
    <source>
        <dbReference type="PROSITE-ProRule" id="PRU00175"/>
    </source>
</evidence>
<reference evidence="10" key="1">
    <citation type="journal article" date="2013" name="Nat. Commun.">
        <title>Whole-genome sequencing of Oryza brachyantha reveals mechanisms underlying Oryza genome evolution.</title>
        <authorList>
            <person name="Chen J."/>
            <person name="Huang Q."/>
            <person name="Gao D."/>
            <person name="Wang J."/>
            <person name="Lang Y."/>
            <person name="Liu T."/>
            <person name="Li B."/>
            <person name="Bai Z."/>
            <person name="Luis Goicoechea J."/>
            <person name="Liang C."/>
            <person name="Chen C."/>
            <person name="Zhang W."/>
            <person name="Sun S."/>
            <person name="Liao Y."/>
            <person name="Zhang X."/>
            <person name="Yang L."/>
            <person name="Song C."/>
            <person name="Wang M."/>
            <person name="Shi J."/>
            <person name="Liu G."/>
            <person name="Liu J."/>
            <person name="Zhou H."/>
            <person name="Zhou W."/>
            <person name="Yu Q."/>
            <person name="An N."/>
            <person name="Chen Y."/>
            <person name="Cai Q."/>
            <person name="Wang B."/>
            <person name="Liu B."/>
            <person name="Min J."/>
            <person name="Huang Y."/>
            <person name="Wu H."/>
            <person name="Li Z."/>
            <person name="Zhang Y."/>
            <person name="Yin Y."/>
            <person name="Song W."/>
            <person name="Jiang J."/>
            <person name="Jackson S.A."/>
            <person name="Wing R.A."/>
            <person name="Wang J."/>
            <person name="Chen M."/>
        </authorList>
    </citation>
    <scope>NUCLEOTIDE SEQUENCE [LARGE SCALE GENOMIC DNA]</scope>
    <source>
        <strain evidence="10">cv. IRGC 101232</strain>
    </source>
</reference>
<evidence type="ECO:0000256" key="1">
    <source>
        <dbReference type="ARBA" id="ARBA00000900"/>
    </source>
</evidence>
<keyword evidence="3" id="KW-0479">Metal-binding</keyword>
<keyword evidence="8" id="KW-0472">Membrane</keyword>
<evidence type="ECO:0000256" key="8">
    <source>
        <dbReference type="SAM" id="Phobius"/>
    </source>
</evidence>
<evidence type="ECO:0000259" key="9">
    <source>
        <dbReference type="PROSITE" id="PS50089"/>
    </source>
</evidence>
<evidence type="ECO:0000256" key="3">
    <source>
        <dbReference type="ARBA" id="ARBA00022723"/>
    </source>
</evidence>
<evidence type="ECO:0000313" key="11">
    <source>
        <dbReference type="Proteomes" id="UP000006038"/>
    </source>
</evidence>
<keyword evidence="8" id="KW-1133">Transmembrane helix</keyword>
<dbReference type="KEGG" id="obr:102704294"/>
<name>J3NAF3_ORYBR</name>
<dbReference type="InterPro" id="IPR053238">
    <property type="entry name" value="RING-H2_zinc_finger"/>
</dbReference>
<keyword evidence="4 7" id="KW-0863">Zinc-finger</keyword>
<accession>J3NAF3</accession>
<evidence type="ECO:0000313" key="10">
    <source>
        <dbReference type="EnsemblPlants" id="OB11G27890.1"/>
    </source>
</evidence>
<dbReference type="Gramene" id="OB11G27890.1">
    <property type="protein sequence ID" value="OB11G27890.1"/>
    <property type="gene ID" value="OB11G27890"/>
</dbReference>
<dbReference type="EnsemblPlants" id="OB11G27890.1">
    <property type="protein sequence ID" value="OB11G27890.1"/>
    <property type="gene ID" value="OB11G27890"/>
</dbReference>
<dbReference type="Pfam" id="PF13639">
    <property type="entry name" value="zf-RING_2"/>
    <property type="match status" value="1"/>
</dbReference>
<dbReference type="SMART" id="SM00184">
    <property type="entry name" value="RING"/>
    <property type="match status" value="1"/>
</dbReference>
<evidence type="ECO:0000256" key="5">
    <source>
        <dbReference type="ARBA" id="ARBA00022833"/>
    </source>
</evidence>
<dbReference type="FunFam" id="3.30.40.10:FF:000654">
    <property type="entry name" value="RING-H2 finger protein ATL33"/>
    <property type="match status" value="1"/>
</dbReference>
<sequence>MASNTGNSQDYPYRNNNNDDQSDYGTTLAIVFAVVFLVLFIKLVHCIISQSAAGAPVNGGTAPSDRLRADAGLRRLEGGGARGVPVGLPRRREGGGAPMVCQPPWCTFTYRKDDGWQEAACTVCLAEFADGEAVRLLPVCMHYFHAACIDEWLRTRATATCPLCRAAPAAAEATV</sequence>
<dbReference type="PANTHER" id="PTHR14155">
    <property type="entry name" value="RING FINGER DOMAIN-CONTAINING"/>
    <property type="match status" value="1"/>
</dbReference>
<dbReference type="CDD" id="cd16461">
    <property type="entry name" value="RING-H2_EL5-like"/>
    <property type="match status" value="1"/>
</dbReference>
<dbReference type="InterPro" id="IPR001841">
    <property type="entry name" value="Znf_RING"/>
</dbReference>
<gene>
    <name evidence="10" type="primary">LOC102704294</name>
</gene>
<dbReference type="EC" id="2.3.2.27" evidence="2"/>
<dbReference type="HOGENOM" id="CLU_013137_15_8_1"/>
<protein>
    <recommendedName>
        <fullName evidence="2">RING-type E3 ubiquitin transferase</fullName>
        <ecNumber evidence="2">2.3.2.27</ecNumber>
    </recommendedName>
</protein>